<keyword evidence="3" id="KW-1185">Reference proteome</keyword>
<feature type="domain" description="Reverse transcriptase" evidence="1">
    <location>
        <begin position="261"/>
        <end position="397"/>
    </location>
</feature>
<feature type="non-terminal residue" evidence="2">
    <location>
        <position position="1"/>
    </location>
</feature>
<protein>
    <recommendedName>
        <fullName evidence="1">Reverse transcriptase domain-containing protein</fullName>
    </recommendedName>
</protein>
<dbReference type="InterPro" id="IPR043502">
    <property type="entry name" value="DNA/RNA_pol_sf"/>
</dbReference>
<evidence type="ECO:0000313" key="2">
    <source>
        <dbReference type="EMBL" id="GKT28226.1"/>
    </source>
</evidence>
<dbReference type="PANTHER" id="PTHR24559:SF444">
    <property type="entry name" value="REVERSE TRANSCRIPTASE DOMAIN-CONTAINING PROTEIN"/>
    <property type="match status" value="1"/>
</dbReference>
<name>A0ABQ5K6M8_9EUKA</name>
<comment type="caution">
    <text evidence="2">The sequence shown here is derived from an EMBL/GenBank/DDBJ whole genome shotgun (WGS) entry which is preliminary data.</text>
</comment>
<dbReference type="CDD" id="cd01647">
    <property type="entry name" value="RT_LTR"/>
    <property type="match status" value="1"/>
</dbReference>
<dbReference type="Gene3D" id="3.30.70.270">
    <property type="match status" value="1"/>
</dbReference>
<dbReference type="Proteomes" id="UP001057375">
    <property type="component" value="Unassembled WGS sequence"/>
</dbReference>
<proteinExistence type="predicted"/>
<gene>
    <name evidence="2" type="ORF">ADUPG1_000518</name>
</gene>
<evidence type="ECO:0000259" key="1">
    <source>
        <dbReference type="PROSITE" id="PS50878"/>
    </source>
</evidence>
<organism evidence="2 3">
    <name type="scientific">Aduncisulcus paluster</name>
    <dbReference type="NCBI Taxonomy" id="2918883"/>
    <lineage>
        <taxon>Eukaryota</taxon>
        <taxon>Metamonada</taxon>
        <taxon>Carpediemonas-like organisms</taxon>
        <taxon>Aduncisulcus</taxon>
    </lineage>
</organism>
<reference evidence="2" key="1">
    <citation type="submission" date="2022-03" db="EMBL/GenBank/DDBJ databases">
        <title>Draft genome sequence of Aduncisulcus paluster, a free-living microaerophilic Fornicata.</title>
        <authorList>
            <person name="Yuyama I."/>
            <person name="Kume K."/>
            <person name="Tamura T."/>
            <person name="Inagaki Y."/>
            <person name="Hashimoto T."/>
        </authorList>
    </citation>
    <scope>NUCLEOTIDE SEQUENCE</scope>
    <source>
        <strain evidence="2">NY0171</strain>
    </source>
</reference>
<accession>A0ABQ5K6M8</accession>
<evidence type="ECO:0000313" key="3">
    <source>
        <dbReference type="Proteomes" id="UP001057375"/>
    </source>
</evidence>
<sequence length="397" mass="45272">KFECPKLPEEEKAAMRAKYAASKRRSSRPNVYDNPMKAKRYKLLPADVKEEEMEHVIQGVASTSLKPRCEIHLVTSIQRMDEEVPRRKTIPFWVCDELTTGDEIILGYKAAIALGAMQFMVPIEGSTMEKEEPEDGKVEEDQVGEWLQQAEDLAKEFKCAALISTRPTKVAASAKGMTREQLGQQIKETLNSKHQYCYSLLLDIHCRYAHVFDLSELPPARYPAFGIKLIEGEKVPKSHLRQIPWSRGPMLQAELDRLKKLGTIEEIKHETRYVSAIVLVPKGDGVRLCVDYRPLNKATMTLHRAVARVDEVVRMLHGKKLFIILDLKSGYHQVEIEESSKEYTTFITKFGTFQYKRMPFGLKNAPAYFTMMLDDILAGLVVKGQHESKRAENAARM</sequence>
<dbReference type="InterPro" id="IPR000477">
    <property type="entry name" value="RT_dom"/>
</dbReference>
<dbReference type="InterPro" id="IPR053134">
    <property type="entry name" value="RNA-dir_DNA_polymerase"/>
</dbReference>
<dbReference type="Gene3D" id="3.10.10.10">
    <property type="entry name" value="HIV Type 1 Reverse Transcriptase, subunit A, domain 1"/>
    <property type="match status" value="1"/>
</dbReference>
<dbReference type="PANTHER" id="PTHR24559">
    <property type="entry name" value="TRANSPOSON TY3-I GAG-POL POLYPROTEIN"/>
    <property type="match status" value="1"/>
</dbReference>
<dbReference type="SUPFAM" id="SSF56672">
    <property type="entry name" value="DNA/RNA polymerases"/>
    <property type="match status" value="1"/>
</dbReference>
<dbReference type="EMBL" id="BQXS01000192">
    <property type="protein sequence ID" value="GKT28226.1"/>
    <property type="molecule type" value="Genomic_DNA"/>
</dbReference>
<dbReference type="PROSITE" id="PS50878">
    <property type="entry name" value="RT_POL"/>
    <property type="match status" value="1"/>
</dbReference>
<dbReference type="InterPro" id="IPR043128">
    <property type="entry name" value="Rev_trsase/Diguanyl_cyclase"/>
</dbReference>
<dbReference type="Pfam" id="PF00078">
    <property type="entry name" value="RVT_1"/>
    <property type="match status" value="1"/>
</dbReference>